<reference evidence="2 3" key="1">
    <citation type="journal article" date="2023" name="Hortic Res">
        <title>Pangenome of water caltrop reveals structural variations and asymmetric subgenome divergence after allopolyploidization.</title>
        <authorList>
            <person name="Zhang X."/>
            <person name="Chen Y."/>
            <person name="Wang L."/>
            <person name="Yuan Y."/>
            <person name="Fang M."/>
            <person name="Shi L."/>
            <person name="Lu R."/>
            <person name="Comes H.P."/>
            <person name="Ma Y."/>
            <person name="Chen Y."/>
            <person name="Huang G."/>
            <person name="Zhou Y."/>
            <person name="Zheng Z."/>
            <person name="Qiu Y."/>
        </authorList>
    </citation>
    <scope>NUCLEOTIDE SEQUENCE [LARGE SCALE GENOMIC DNA]</scope>
    <source>
        <strain evidence="2">F231</strain>
    </source>
</reference>
<dbReference type="PANTHER" id="PTHR33416:SF17">
    <property type="entry name" value="PROTEIN KAKU4"/>
    <property type="match status" value="1"/>
</dbReference>
<evidence type="ECO:0000256" key="1">
    <source>
        <dbReference type="SAM" id="MobiDB-lite"/>
    </source>
</evidence>
<dbReference type="GO" id="GO:0005635">
    <property type="term" value="C:nuclear envelope"/>
    <property type="evidence" value="ECO:0007669"/>
    <property type="project" value="TreeGrafter"/>
</dbReference>
<name>A0AAN7M2V8_TRANT</name>
<dbReference type="PANTHER" id="PTHR33416">
    <property type="entry name" value="NUCLEAR PORE COMPLEX PROTEIN NUP1"/>
    <property type="match status" value="1"/>
</dbReference>
<feature type="compositionally biased region" description="Polar residues" evidence="1">
    <location>
        <begin position="395"/>
        <end position="405"/>
    </location>
</feature>
<proteinExistence type="predicted"/>
<sequence length="473" mass="51830">MESYDEIEDNNGNDTSSPTLDAPDKDKEKSEAARHLTKEAKQAAVLNKTKLLIEQLLLQETFSWEECEKLTNIIKSRVMVAPVSYREAGRQSEVYGAALKDAEMPHLSTALMEANKWIKEKKSGSIPELDLDPIVLSHVNEGEIGSPVDLAKSFMKDSRPSASPCFTSKAERTTSPIGIQLFEDDELSSRGGNPVSSSKVQRDAPIIGLWNISEEIRRVRSKATEQLLSTPSTKNDLSASKPRSSASKFERSGLVMENMYSMNSSAPNIVEDGLRGGVLTSARVNQLEKEEPLLLNPPVLLSEQDKDLDGKMMNGVRNDETIVISDSVDVVDGVTNRDTNGNEMNESYLSLPCAQISDSLPKEVSGTGDASLQNGLLHSSTRMSGEELDVQTFNEELNPPTSSLPTAEPKEAPINEVPDANPNDGIVIGSQDSYSMQYDELPEESQQGQRQAGPPKRGRKVTRLGRKRRGRGK</sequence>
<evidence type="ECO:0000313" key="3">
    <source>
        <dbReference type="Proteomes" id="UP001346149"/>
    </source>
</evidence>
<dbReference type="GO" id="GO:0071763">
    <property type="term" value="P:nuclear membrane organization"/>
    <property type="evidence" value="ECO:0007669"/>
    <property type="project" value="TreeGrafter"/>
</dbReference>
<dbReference type="AlphaFoldDB" id="A0AAN7M2V8"/>
<organism evidence="2 3">
    <name type="scientific">Trapa natans</name>
    <name type="common">Water chestnut</name>
    <dbReference type="NCBI Taxonomy" id="22666"/>
    <lineage>
        <taxon>Eukaryota</taxon>
        <taxon>Viridiplantae</taxon>
        <taxon>Streptophyta</taxon>
        <taxon>Embryophyta</taxon>
        <taxon>Tracheophyta</taxon>
        <taxon>Spermatophyta</taxon>
        <taxon>Magnoliopsida</taxon>
        <taxon>eudicotyledons</taxon>
        <taxon>Gunneridae</taxon>
        <taxon>Pentapetalae</taxon>
        <taxon>rosids</taxon>
        <taxon>malvids</taxon>
        <taxon>Myrtales</taxon>
        <taxon>Lythraceae</taxon>
        <taxon>Trapa</taxon>
    </lineage>
</organism>
<feature type="region of interest" description="Disordered" evidence="1">
    <location>
        <begin position="224"/>
        <end position="248"/>
    </location>
</feature>
<dbReference type="Proteomes" id="UP001346149">
    <property type="component" value="Unassembled WGS sequence"/>
</dbReference>
<protein>
    <submittedName>
        <fullName evidence="2">Uncharacterized protein</fullName>
    </submittedName>
</protein>
<feature type="compositionally biased region" description="Polar residues" evidence="1">
    <location>
        <begin position="224"/>
        <end position="247"/>
    </location>
</feature>
<feature type="compositionally biased region" description="Basic residues" evidence="1">
    <location>
        <begin position="456"/>
        <end position="473"/>
    </location>
</feature>
<dbReference type="EMBL" id="JAXQNO010000005">
    <property type="protein sequence ID" value="KAK4798120.1"/>
    <property type="molecule type" value="Genomic_DNA"/>
</dbReference>
<evidence type="ECO:0000313" key="2">
    <source>
        <dbReference type="EMBL" id="KAK4798120.1"/>
    </source>
</evidence>
<comment type="caution">
    <text evidence="2">The sequence shown here is derived from an EMBL/GenBank/DDBJ whole genome shotgun (WGS) entry which is preliminary data.</text>
</comment>
<feature type="compositionally biased region" description="Acidic residues" evidence="1">
    <location>
        <begin position="1"/>
        <end position="11"/>
    </location>
</feature>
<feature type="compositionally biased region" description="Basic and acidic residues" evidence="1">
    <location>
        <begin position="22"/>
        <end position="36"/>
    </location>
</feature>
<accession>A0AAN7M2V8</accession>
<feature type="region of interest" description="Disordered" evidence="1">
    <location>
        <begin position="1"/>
        <end position="36"/>
    </location>
</feature>
<keyword evidence="3" id="KW-1185">Reference proteome</keyword>
<gene>
    <name evidence="2" type="ORF">SAY86_030446</name>
</gene>
<feature type="region of interest" description="Disordered" evidence="1">
    <location>
        <begin position="395"/>
        <end position="473"/>
    </location>
</feature>